<keyword evidence="2" id="KW-1185">Reference proteome</keyword>
<gene>
    <name evidence="1" type="ORF">EI290_15885</name>
</gene>
<evidence type="ECO:0000313" key="2">
    <source>
        <dbReference type="Proteomes" id="UP000280066"/>
    </source>
</evidence>
<protein>
    <recommendedName>
        <fullName evidence="3">Phytanoyl-CoA dioxygenase family protein</fullName>
    </recommendedName>
</protein>
<sequence length="310" mass="35010">MNTLYVDPALSDDERRKRLFDGQICVYPPGPAALALVEFARFMIEEAFGELDPVTAQHQLTAPEYEALLNSFKPAFINHARSKQLVQAILLEMGCDPEKTYFDVPRMRTATSNQFLSRGIAYSFEAHRDTWFSGPLCQVNWWFPIYEHESGNTMAFHPEYWAQPVPNGSEGYNCHEWYTEGARLAQNPGVPDRRQRPQPVQALRLDPQLRVISPVGGITVFSAAQMHSTVPNHTGKTRFSIDFRTVNLDDLLAHRGAPNYDSACTGTTLADYYRLADLRRLPPELIAEYEAGTPLESVTYAPQTLQSEPL</sequence>
<dbReference type="OrthoDB" id="321649at2"/>
<dbReference type="Proteomes" id="UP000280066">
    <property type="component" value="Unassembled WGS sequence"/>
</dbReference>
<name>A0A3R9P780_9BACT</name>
<dbReference type="SUPFAM" id="SSF51197">
    <property type="entry name" value="Clavaminate synthase-like"/>
    <property type="match status" value="1"/>
</dbReference>
<comment type="caution">
    <text evidence="1">The sequence shown here is derived from an EMBL/GenBank/DDBJ whole genome shotgun (WGS) entry which is preliminary data.</text>
</comment>
<dbReference type="AlphaFoldDB" id="A0A3R9P780"/>
<dbReference type="EMBL" id="RWIS01000011">
    <property type="protein sequence ID" value="RSK29816.1"/>
    <property type="molecule type" value="Genomic_DNA"/>
</dbReference>
<dbReference type="RefSeq" id="WP_125432403.1">
    <property type="nucleotide sequence ID" value="NZ_RWIS01000011.1"/>
</dbReference>
<evidence type="ECO:0000313" key="1">
    <source>
        <dbReference type="EMBL" id="RSK29816.1"/>
    </source>
</evidence>
<reference evidence="1 2" key="1">
    <citation type="submission" date="2018-12" db="EMBL/GenBank/DDBJ databases">
        <authorList>
            <person name="Feng G."/>
            <person name="Zhu H."/>
        </authorList>
    </citation>
    <scope>NUCLEOTIDE SEQUENCE [LARGE SCALE GENOMIC DNA]</scope>
    <source>
        <strain evidence="1 2">9PBR-2</strain>
    </source>
</reference>
<accession>A0A3R9P780</accession>
<evidence type="ECO:0008006" key="3">
    <source>
        <dbReference type="Google" id="ProtNLM"/>
    </source>
</evidence>
<organism evidence="1 2">
    <name type="scientific">Hymenobacter metallilatus</name>
    <dbReference type="NCBI Taxonomy" id="2493666"/>
    <lineage>
        <taxon>Bacteria</taxon>
        <taxon>Pseudomonadati</taxon>
        <taxon>Bacteroidota</taxon>
        <taxon>Cytophagia</taxon>
        <taxon>Cytophagales</taxon>
        <taxon>Hymenobacteraceae</taxon>
        <taxon>Hymenobacter</taxon>
    </lineage>
</organism>
<proteinExistence type="predicted"/>